<dbReference type="PROSITE" id="PS50240">
    <property type="entry name" value="TRYPSIN_DOM"/>
    <property type="match status" value="1"/>
</dbReference>
<dbReference type="SUPFAM" id="SSF50494">
    <property type="entry name" value="Trypsin-like serine proteases"/>
    <property type="match status" value="1"/>
</dbReference>
<dbReference type="InterPro" id="IPR043504">
    <property type="entry name" value="Peptidase_S1_PA_chymotrypsin"/>
</dbReference>
<dbReference type="PRINTS" id="PR00722">
    <property type="entry name" value="CHYMOTRYPSIN"/>
</dbReference>
<dbReference type="InterPro" id="IPR033116">
    <property type="entry name" value="TRYPSIN_SER"/>
</dbReference>
<evidence type="ECO:0000256" key="3">
    <source>
        <dbReference type="ARBA" id="ARBA00022825"/>
    </source>
</evidence>
<dbReference type="InterPro" id="IPR018114">
    <property type="entry name" value="TRYPSIN_HIS"/>
</dbReference>
<evidence type="ECO:0000259" key="6">
    <source>
        <dbReference type="PROSITE" id="PS50240"/>
    </source>
</evidence>
<reference evidence="7" key="3">
    <citation type="submission" date="2025-09" db="UniProtKB">
        <authorList>
            <consortium name="Ensembl"/>
        </authorList>
    </citation>
    <scope>IDENTIFICATION</scope>
</reference>
<keyword evidence="3 5" id="KW-0720">Serine protease</keyword>
<dbReference type="AlphaFoldDB" id="A0AAY5K369"/>
<dbReference type="Pfam" id="PF00089">
    <property type="entry name" value="Trypsin"/>
    <property type="match status" value="1"/>
</dbReference>
<dbReference type="InterPro" id="IPR001254">
    <property type="entry name" value="Trypsin_dom"/>
</dbReference>
<dbReference type="CDD" id="cd00190">
    <property type="entry name" value="Tryp_SPc"/>
    <property type="match status" value="1"/>
</dbReference>
<reference evidence="7" key="2">
    <citation type="submission" date="2025-08" db="UniProtKB">
        <authorList>
            <consortium name="Ensembl"/>
        </authorList>
    </citation>
    <scope>IDENTIFICATION</scope>
</reference>
<keyword evidence="4" id="KW-1015">Disulfide bond</keyword>
<dbReference type="InterPro" id="IPR001314">
    <property type="entry name" value="Peptidase_S1A"/>
</dbReference>
<protein>
    <recommendedName>
        <fullName evidence="6">Peptidase S1 domain-containing protein</fullName>
    </recommendedName>
</protein>
<feature type="domain" description="Peptidase S1" evidence="6">
    <location>
        <begin position="39"/>
        <end position="264"/>
    </location>
</feature>
<dbReference type="InterPro" id="IPR009003">
    <property type="entry name" value="Peptidase_S1_PA"/>
</dbReference>
<proteinExistence type="predicted"/>
<evidence type="ECO:0000313" key="8">
    <source>
        <dbReference type="Proteomes" id="UP000265140"/>
    </source>
</evidence>
<organism evidence="7 8">
    <name type="scientific">Esox lucius</name>
    <name type="common">Northern pike</name>
    <dbReference type="NCBI Taxonomy" id="8010"/>
    <lineage>
        <taxon>Eukaryota</taxon>
        <taxon>Metazoa</taxon>
        <taxon>Chordata</taxon>
        <taxon>Craniata</taxon>
        <taxon>Vertebrata</taxon>
        <taxon>Euteleostomi</taxon>
        <taxon>Actinopterygii</taxon>
        <taxon>Neopterygii</taxon>
        <taxon>Teleostei</taxon>
        <taxon>Protacanthopterygii</taxon>
        <taxon>Esociformes</taxon>
        <taxon>Esocidae</taxon>
        <taxon>Esox</taxon>
    </lineage>
</organism>
<dbReference type="PANTHER" id="PTHR24252:SF7">
    <property type="entry name" value="HYALIN"/>
    <property type="match status" value="1"/>
</dbReference>
<dbReference type="PANTHER" id="PTHR24252">
    <property type="entry name" value="ACROSIN-RELATED"/>
    <property type="match status" value="1"/>
</dbReference>
<dbReference type="Gene3D" id="2.40.10.10">
    <property type="entry name" value="Trypsin-like serine proteases"/>
    <property type="match status" value="1"/>
</dbReference>
<evidence type="ECO:0000256" key="2">
    <source>
        <dbReference type="ARBA" id="ARBA00022801"/>
    </source>
</evidence>
<name>A0AAY5K369_ESOLU</name>
<dbReference type="GO" id="GO:0004252">
    <property type="term" value="F:serine-type endopeptidase activity"/>
    <property type="evidence" value="ECO:0007669"/>
    <property type="project" value="InterPro"/>
</dbReference>
<evidence type="ECO:0000313" key="7">
    <source>
        <dbReference type="Ensembl" id="ENSELUP00000083408.1"/>
    </source>
</evidence>
<dbReference type="GeneTree" id="ENSGT00940000163852"/>
<dbReference type="GO" id="GO:0006508">
    <property type="term" value="P:proteolysis"/>
    <property type="evidence" value="ECO:0007669"/>
    <property type="project" value="UniProtKB-KW"/>
</dbReference>
<keyword evidence="8" id="KW-1185">Reference proteome</keyword>
<evidence type="ECO:0000256" key="1">
    <source>
        <dbReference type="ARBA" id="ARBA00022670"/>
    </source>
</evidence>
<reference evidence="7 8" key="1">
    <citation type="submission" date="2020-02" db="EMBL/GenBank/DDBJ databases">
        <title>Esox lucius (northern pike) genome, fEsoLuc1, primary haplotype.</title>
        <authorList>
            <person name="Myers G."/>
            <person name="Karagic N."/>
            <person name="Meyer A."/>
            <person name="Pippel M."/>
            <person name="Reichard M."/>
            <person name="Winkler S."/>
            <person name="Tracey A."/>
            <person name="Sims Y."/>
            <person name="Howe K."/>
            <person name="Rhie A."/>
            <person name="Formenti G."/>
            <person name="Durbin R."/>
            <person name="Fedrigo O."/>
            <person name="Jarvis E.D."/>
        </authorList>
    </citation>
    <scope>NUCLEOTIDE SEQUENCE [LARGE SCALE GENOMIC DNA]</scope>
</reference>
<dbReference type="Proteomes" id="UP000265140">
    <property type="component" value="Chromosome 6"/>
</dbReference>
<dbReference type="PROSITE" id="PS00135">
    <property type="entry name" value="TRYPSIN_SER"/>
    <property type="match status" value="1"/>
</dbReference>
<keyword evidence="1 5" id="KW-0645">Protease</keyword>
<sequence length="342" mass="36778">MGFLRRVAGFSLRDRVKSSAIREELGKGMCGITPLNPRIVGGQDAPPGSWPWQASLQQFGHHFCGGSLINSEWVLTAAHCFSSVVLGLQTQEGVNSNSVYSTLAEIIIHPEYDGSTENNDIALLRLSSPVTFNNYIRPVCLASNGSIIDNGANVWVTGWGYFQQGEPLPSPQTLQEVEVPVVGNRECDCLYGGLITDNMLCAGDLEGGKDSCQGDSGGPMVMKQTSAWIQPGIVSWGIGCARPNYPGVYTRVSQYQSWITSYISTDPPGFVFIHGGVDGDSNFICPTATPPTTVEVLTTVKESTTAEFLKDEDDCSIFDNGEGLFGCLYLLGAMLILALLSI</sequence>
<evidence type="ECO:0000256" key="4">
    <source>
        <dbReference type="ARBA" id="ARBA00023157"/>
    </source>
</evidence>
<dbReference type="FunFam" id="2.40.10.10:FF:000057">
    <property type="entry name" value="Zgc:100868"/>
    <property type="match status" value="1"/>
</dbReference>
<dbReference type="SMART" id="SM00020">
    <property type="entry name" value="Tryp_SPc"/>
    <property type="match status" value="1"/>
</dbReference>
<dbReference type="Ensembl" id="ENSELUT00000112198.1">
    <property type="protein sequence ID" value="ENSELUP00000083408.1"/>
    <property type="gene ID" value="ENSELUG00000037006.1"/>
</dbReference>
<evidence type="ECO:0000256" key="5">
    <source>
        <dbReference type="RuleBase" id="RU363034"/>
    </source>
</evidence>
<keyword evidence="2 5" id="KW-0378">Hydrolase</keyword>
<dbReference type="PROSITE" id="PS00134">
    <property type="entry name" value="TRYPSIN_HIS"/>
    <property type="match status" value="1"/>
</dbReference>
<accession>A0AAY5K369</accession>